<keyword evidence="1 5" id="KW-0699">rRNA-binding</keyword>
<dbReference type="InterPro" id="IPR029751">
    <property type="entry name" value="Ribosomal_L25_dom"/>
</dbReference>
<evidence type="ECO:0000313" key="9">
    <source>
        <dbReference type="EMBL" id="MDQ2104467.1"/>
    </source>
</evidence>
<evidence type="ECO:0000256" key="6">
    <source>
        <dbReference type="SAM" id="MobiDB-lite"/>
    </source>
</evidence>
<dbReference type="GO" id="GO:0005840">
    <property type="term" value="C:ribosome"/>
    <property type="evidence" value="ECO:0007669"/>
    <property type="project" value="UniProtKB-KW"/>
</dbReference>
<dbReference type="RefSeq" id="WP_306708266.1">
    <property type="nucleotide sequence ID" value="NZ_JAUJFI010000088.1"/>
</dbReference>
<feature type="domain" description="Large ribosomal subunit protein bL25 L25" evidence="7">
    <location>
        <begin position="7"/>
        <end position="94"/>
    </location>
</feature>
<dbReference type="InterPro" id="IPR011035">
    <property type="entry name" value="Ribosomal_bL25/Gln-tRNA_synth"/>
</dbReference>
<feature type="region of interest" description="Disordered" evidence="6">
    <location>
        <begin position="1"/>
        <end position="24"/>
    </location>
</feature>
<evidence type="ECO:0000256" key="2">
    <source>
        <dbReference type="ARBA" id="ARBA00022884"/>
    </source>
</evidence>
<dbReference type="NCBIfam" id="NF004128">
    <property type="entry name" value="PRK05618.1-2"/>
    <property type="match status" value="1"/>
</dbReference>
<evidence type="ECO:0000256" key="3">
    <source>
        <dbReference type="ARBA" id="ARBA00022980"/>
    </source>
</evidence>
<comment type="similarity">
    <text evidence="5">Belongs to the bacterial ribosomal protein bL25 family. CTC subfamily.</text>
</comment>
<evidence type="ECO:0000313" key="10">
    <source>
        <dbReference type="Proteomes" id="UP001227317"/>
    </source>
</evidence>
<protein>
    <recommendedName>
        <fullName evidence="5">Large ribosomal subunit protein bL25</fullName>
    </recommendedName>
    <alternativeName>
        <fullName evidence="5">General stress protein CTC</fullName>
    </alternativeName>
</protein>
<dbReference type="PANTHER" id="PTHR33284">
    <property type="entry name" value="RIBOSOMAL PROTEIN L25/GLN-TRNA SYNTHETASE, ANTI-CODON-BINDING DOMAIN-CONTAINING PROTEIN"/>
    <property type="match status" value="1"/>
</dbReference>
<keyword evidence="2 5" id="KW-0694">RNA-binding</keyword>
<evidence type="ECO:0000259" key="8">
    <source>
        <dbReference type="Pfam" id="PF14693"/>
    </source>
</evidence>
<proteinExistence type="inferred from homology"/>
<dbReference type="Gene3D" id="2.170.120.20">
    <property type="entry name" value="Ribosomal protein L25, beta domain"/>
    <property type="match status" value="1"/>
</dbReference>
<dbReference type="InterPro" id="IPR020930">
    <property type="entry name" value="Ribosomal_uL5_bac-type"/>
</dbReference>
<feature type="domain" description="Large ribosomal subunit protein bL25 beta" evidence="8">
    <location>
        <begin position="103"/>
        <end position="187"/>
    </location>
</feature>
<evidence type="ECO:0000256" key="5">
    <source>
        <dbReference type="HAMAP-Rule" id="MF_01334"/>
    </source>
</evidence>
<keyword evidence="4 5" id="KW-0687">Ribonucleoprotein</keyword>
<gene>
    <name evidence="5" type="primary">rplY</name>
    <name evidence="5" type="synonym">ctc</name>
    <name evidence="9" type="ORF">QSG27_17330</name>
</gene>
<dbReference type="HAMAP" id="MF_01334">
    <property type="entry name" value="Ribosomal_bL25_CTC"/>
    <property type="match status" value="1"/>
</dbReference>
<dbReference type="NCBIfam" id="TIGR00731">
    <property type="entry name" value="bL25_bact_ctc"/>
    <property type="match status" value="1"/>
</dbReference>
<evidence type="ECO:0000256" key="4">
    <source>
        <dbReference type="ARBA" id="ARBA00023274"/>
    </source>
</evidence>
<accession>A0ABU0WKV5</accession>
<evidence type="ECO:0000256" key="1">
    <source>
        <dbReference type="ARBA" id="ARBA00022730"/>
    </source>
</evidence>
<dbReference type="CDD" id="cd00495">
    <property type="entry name" value="Ribosomal_L25_TL5_CTC"/>
    <property type="match status" value="1"/>
</dbReference>
<dbReference type="InterPro" id="IPR020056">
    <property type="entry name" value="Rbsml_bL25/Gln-tRNA_synth_N"/>
</dbReference>
<dbReference type="Pfam" id="PF01386">
    <property type="entry name" value="Ribosomal_L25p"/>
    <property type="match status" value="1"/>
</dbReference>
<name>A0ABU0WKV5_9PROT</name>
<dbReference type="NCBIfam" id="NF004612">
    <property type="entry name" value="PRK05943.1"/>
    <property type="match status" value="1"/>
</dbReference>
<dbReference type="Pfam" id="PF14693">
    <property type="entry name" value="Ribosomal_TL5_C"/>
    <property type="match status" value="1"/>
</dbReference>
<dbReference type="InterPro" id="IPR001021">
    <property type="entry name" value="Ribosomal_bL25_long"/>
</dbReference>
<reference evidence="9 10" key="1">
    <citation type="submission" date="2023-06" db="EMBL/GenBank/DDBJ databases">
        <title>Azospirillum isscasensis sp.nov, a bacterium isolated from rhizosphere soil of rice.</title>
        <authorList>
            <person name="Wang H."/>
        </authorList>
    </citation>
    <scope>NUCLEOTIDE SEQUENCE [LARGE SCALE GENOMIC DNA]</scope>
    <source>
        <strain evidence="9 10">C340-1</strain>
    </source>
</reference>
<dbReference type="Proteomes" id="UP001227317">
    <property type="component" value="Unassembled WGS sequence"/>
</dbReference>
<dbReference type="Gene3D" id="2.40.240.10">
    <property type="entry name" value="Ribosomal Protein L25, Chain P"/>
    <property type="match status" value="1"/>
</dbReference>
<dbReference type="PANTHER" id="PTHR33284:SF1">
    <property type="entry name" value="RIBOSOMAL PROTEIN L25_GLN-TRNA SYNTHETASE, ANTI-CODON-BINDING DOMAIN-CONTAINING PROTEIN"/>
    <property type="match status" value="1"/>
</dbReference>
<comment type="function">
    <text evidence="5">This is one of the proteins that binds to the 5S RNA in the ribosome where it forms part of the central protuberance.</text>
</comment>
<keyword evidence="10" id="KW-1185">Reference proteome</keyword>
<keyword evidence="3 5" id="KW-0689">Ribosomal protein</keyword>
<sequence>MTQIVPLSAEARDRAGKGTARQTRRDGRIPAVIYGGKQAPIMISLDKFAFTRVLNQPGFFTHLFDITVDGATHRVLPRDVQFHPVTDVPLHVDFLRVSADTRTHVQVPVEFVDQDKSPGLKRGGVLNIVRHELDVTVSAGNIPEHITISCEGYDVGDSIHISSVKLPEGVASTIADRDFTIATIVAPSGLKSEEAEGAEAAAS</sequence>
<comment type="subunit">
    <text evidence="5">Part of the 50S ribosomal subunit; part of the 5S rRNA/L5/L18/L25 subcomplex. Contacts the 5S rRNA. Binds to the 5S rRNA independently of L5 and L18.</text>
</comment>
<organism evidence="9 10">
    <name type="scientific">Azospirillum isscasi</name>
    <dbReference type="NCBI Taxonomy" id="3053926"/>
    <lineage>
        <taxon>Bacteria</taxon>
        <taxon>Pseudomonadati</taxon>
        <taxon>Pseudomonadota</taxon>
        <taxon>Alphaproteobacteria</taxon>
        <taxon>Rhodospirillales</taxon>
        <taxon>Azospirillaceae</taxon>
        <taxon>Azospirillum</taxon>
    </lineage>
</organism>
<dbReference type="EMBL" id="JAUJFI010000088">
    <property type="protein sequence ID" value="MDQ2104467.1"/>
    <property type="molecule type" value="Genomic_DNA"/>
</dbReference>
<comment type="caution">
    <text evidence="9">The sequence shown here is derived from an EMBL/GenBank/DDBJ whole genome shotgun (WGS) entry which is preliminary data.</text>
</comment>
<dbReference type="InterPro" id="IPR020057">
    <property type="entry name" value="Ribosomal_bL25_b-dom"/>
</dbReference>
<dbReference type="InterPro" id="IPR037121">
    <property type="entry name" value="Ribosomal_bL25_C"/>
</dbReference>
<evidence type="ECO:0000259" key="7">
    <source>
        <dbReference type="Pfam" id="PF01386"/>
    </source>
</evidence>
<dbReference type="SUPFAM" id="SSF50715">
    <property type="entry name" value="Ribosomal protein L25-like"/>
    <property type="match status" value="1"/>
</dbReference>